<dbReference type="Proteomes" id="UP000267096">
    <property type="component" value="Unassembled WGS sequence"/>
</dbReference>
<dbReference type="AlphaFoldDB" id="A0A0M3KB21"/>
<evidence type="ECO:0000313" key="1">
    <source>
        <dbReference type="EMBL" id="VDK60713.1"/>
    </source>
</evidence>
<dbReference type="WBParaSite" id="ASIM_0001816701-mRNA-1">
    <property type="protein sequence ID" value="ASIM_0001816701-mRNA-1"/>
    <property type="gene ID" value="ASIM_0001816701"/>
</dbReference>
<dbReference type="EMBL" id="UYRR01034282">
    <property type="protein sequence ID" value="VDK60713.1"/>
    <property type="molecule type" value="Genomic_DNA"/>
</dbReference>
<reference evidence="3" key="1">
    <citation type="submission" date="2017-02" db="UniProtKB">
        <authorList>
            <consortium name="WormBaseParasite"/>
        </authorList>
    </citation>
    <scope>IDENTIFICATION</scope>
</reference>
<accession>A0A0M3KB21</accession>
<reference evidence="1 2" key="2">
    <citation type="submission" date="2018-11" db="EMBL/GenBank/DDBJ databases">
        <authorList>
            <consortium name="Pathogen Informatics"/>
        </authorList>
    </citation>
    <scope>NUCLEOTIDE SEQUENCE [LARGE SCALE GENOMIC DNA]</scope>
</reference>
<keyword evidence="2" id="KW-1185">Reference proteome</keyword>
<evidence type="ECO:0000313" key="3">
    <source>
        <dbReference type="WBParaSite" id="ASIM_0001816701-mRNA-1"/>
    </source>
</evidence>
<evidence type="ECO:0000313" key="2">
    <source>
        <dbReference type="Proteomes" id="UP000267096"/>
    </source>
</evidence>
<gene>
    <name evidence="1" type="ORF">ASIM_LOCUS17569</name>
</gene>
<sequence>MMTDRMESVERVCAVVDECARPAIDGLSRPRANRGQHIADSSDLSESALGNLVFKVISFRAHSQLRAEFGERPELVQVQQEPVEARQVKAVVDCRCTVDCR</sequence>
<name>A0A0M3KB21_ANISI</name>
<organism evidence="3">
    <name type="scientific">Anisakis simplex</name>
    <name type="common">Herring worm</name>
    <dbReference type="NCBI Taxonomy" id="6269"/>
    <lineage>
        <taxon>Eukaryota</taxon>
        <taxon>Metazoa</taxon>
        <taxon>Ecdysozoa</taxon>
        <taxon>Nematoda</taxon>
        <taxon>Chromadorea</taxon>
        <taxon>Rhabditida</taxon>
        <taxon>Spirurina</taxon>
        <taxon>Ascaridomorpha</taxon>
        <taxon>Ascaridoidea</taxon>
        <taxon>Anisakidae</taxon>
        <taxon>Anisakis</taxon>
        <taxon>Anisakis simplex complex</taxon>
    </lineage>
</organism>
<protein>
    <submittedName>
        <fullName evidence="3">ArsR family transcriptional regulator</fullName>
    </submittedName>
</protein>
<proteinExistence type="predicted"/>